<evidence type="ECO:0000256" key="8">
    <source>
        <dbReference type="PIRSR" id="PIRSR600821-50"/>
    </source>
</evidence>
<evidence type="ECO:0000256" key="1">
    <source>
        <dbReference type="ARBA" id="ARBA00000316"/>
    </source>
</evidence>
<dbReference type="PRINTS" id="PR00992">
    <property type="entry name" value="ALARACEMASE"/>
</dbReference>
<dbReference type="EMBL" id="VKLS01000001">
    <property type="protein sequence ID" value="TSB44215.1"/>
    <property type="molecule type" value="Genomic_DNA"/>
</dbReference>
<comment type="catalytic activity">
    <reaction evidence="1 7">
        <text>L-alanine = D-alanine</text>
        <dbReference type="Rhea" id="RHEA:20249"/>
        <dbReference type="ChEBI" id="CHEBI:57416"/>
        <dbReference type="ChEBI" id="CHEBI:57972"/>
        <dbReference type="EC" id="5.1.1.1"/>
    </reaction>
</comment>
<sequence length="418" mass="43318">MAPPVAQRGIGWIPWKDDGVTIGSPHKATNHTHPAEGKTPLTEARIDLAAIRDNAARLRDAAGSAEVMAVVKADGYGHGMVPCARAALAGGATWIGVARMQEALILRASGISSRILAWLLAPGDDWTSALAEGIELSAGATWAVEAAAQAAQAAGRPGLLHLKIDTGLGRGGASSAHWPALVEAASRAQASGHVRVVGIWSHLAHADSPGHPACDRQVENFRDAVQLAHKAGLSPEVLHLANSAATLTLPHTHFDLVRPGLALFGLSPVPELAAPAALGLRPAMTLTARLVSVKRVPAGQGVSYGHRHRTSCETTLGLVPLGYADGVPRHASGTVPVLAAGRWRTVAGTVCMDQFVVDLDDGTAAVGDEVVLFGPGDHGEPGAEDWARAAGTISHEIVTRIGARVPRSYTDGFSPDER</sequence>
<dbReference type="Proteomes" id="UP000320888">
    <property type="component" value="Unassembled WGS sequence"/>
</dbReference>
<gene>
    <name evidence="11" type="primary">alr</name>
    <name evidence="11" type="ORF">FNZ23_00200</name>
</gene>
<comment type="cofactor">
    <cofactor evidence="2 7 8">
        <name>pyridoxal 5'-phosphate</name>
        <dbReference type="ChEBI" id="CHEBI:597326"/>
    </cofactor>
</comment>
<dbReference type="GO" id="GO:0009252">
    <property type="term" value="P:peptidoglycan biosynthetic process"/>
    <property type="evidence" value="ECO:0007669"/>
    <property type="project" value="TreeGrafter"/>
</dbReference>
<evidence type="ECO:0000256" key="3">
    <source>
        <dbReference type="ARBA" id="ARBA00013089"/>
    </source>
</evidence>
<dbReference type="InterPro" id="IPR000821">
    <property type="entry name" value="Ala_racemase"/>
</dbReference>
<keyword evidence="12" id="KW-1185">Reference proteome</keyword>
<dbReference type="PANTHER" id="PTHR30511">
    <property type="entry name" value="ALANINE RACEMASE"/>
    <property type="match status" value="1"/>
</dbReference>
<evidence type="ECO:0000256" key="5">
    <source>
        <dbReference type="ARBA" id="ARBA00023235"/>
    </source>
</evidence>
<evidence type="ECO:0000313" key="12">
    <source>
        <dbReference type="Proteomes" id="UP000320888"/>
    </source>
</evidence>
<dbReference type="HAMAP" id="MF_01201">
    <property type="entry name" value="Ala_racemase"/>
    <property type="match status" value="1"/>
</dbReference>
<evidence type="ECO:0000313" key="11">
    <source>
        <dbReference type="EMBL" id="TSB44215.1"/>
    </source>
</evidence>
<dbReference type="OrthoDB" id="9813814at2"/>
<dbReference type="GO" id="GO:0008784">
    <property type="term" value="F:alanine racemase activity"/>
    <property type="evidence" value="ECO:0007669"/>
    <property type="project" value="UniProtKB-UniRule"/>
</dbReference>
<dbReference type="Pfam" id="PF01168">
    <property type="entry name" value="Ala_racemase_N"/>
    <property type="match status" value="1"/>
</dbReference>
<dbReference type="GO" id="GO:0030170">
    <property type="term" value="F:pyridoxal phosphate binding"/>
    <property type="evidence" value="ECO:0007669"/>
    <property type="project" value="UniProtKB-UniRule"/>
</dbReference>
<comment type="function">
    <text evidence="7">Catalyzes the interconversion of L-alanine and D-alanine. May also act on other amino acids.</text>
</comment>
<comment type="caution">
    <text evidence="11">The sequence shown here is derived from an EMBL/GenBank/DDBJ whole genome shotgun (WGS) entry which is preliminary data.</text>
</comment>
<organism evidence="11 12">
    <name type="scientific">Streptomyces benahoarensis</name>
    <dbReference type="NCBI Taxonomy" id="2595054"/>
    <lineage>
        <taxon>Bacteria</taxon>
        <taxon>Bacillati</taxon>
        <taxon>Actinomycetota</taxon>
        <taxon>Actinomycetes</taxon>
        <taxon>Kitasatosporales</taxon>
        <taxon>Streptomycetaceae</taxon>
        <taxon>Streptomyces</taxon>
    </lineage>
</organism>
<protein>
    <recommendedName>
        <fullName evidence="6 7">Alanine racemase</fullName>
        <ecNumber evidence="3 7">5.1.1.1</ecNumber>
    </recommendedName>
</protein>
<comment type="pathway">
    <text evidence="7">Amino-acid biosynthesis; D-alanine biosynthesis; D-alanine from L-alanine: step 1/1.</text>
</comment>
<dbReference type="Gene3D" id="3.20.20.10">
    <property type="entry name" value="Alanine racemase"/>
    <property type="match status" value="1"/>
</dbReference>
<dbReference type="GO" id="GO:0030632">
    <property type="term" value="P:D-alanine biosynthetic process"/>
    <property type="evidence" value="ECO:0007669"/>
    <property type="project" value="UniProtKB-UniRule"/>
</dbReference>
<dbReference type="Pfam" id="PF00842">
    <property type="entry name" value="Ala_racemase_C"/>
    <property type="match status" value="1"/>
</dbReference>
<comment type="similarity">
    <text evidence="7">Belongs to the alanine racemase family.</text>
</comment>
<dbReference type="SUPFAM" id="SSF51419">
    <property type="entry name" value="PLP-binding barrel"/>
    <property type="match status" value="1"/>
</dbReference>
<reference evidence="11 12" key="1">
    <citation type="submission" date="2019-07" db="EMBL/GenBank/DDBJ databases">
        <title>Draft genome for Streptomyces benahoarensis MZ03-48.</title>
        <authorList>
            <person name="Gonzalez-Pimentel J.L."/>
        </authorList>
    </citation>
    <scope>NUCLEOTIDE SEQUENCE [LARGE SCALE GENOMIC DNA]</scope>
    <source>
        <strain evidence="11 12">MZ03-48</strain>
    </source>
</reference>
<feature type="active site" description="Proton acceptor; specific for D-alanine" evidence="7">
    <location>
        <position position="72"/>
    </location>
</feature>
<evidence type="ECO:0000256" key="4">
    <source>
        <dbReference type="ARBA" id="ARBA00022898"/>
    </source>
</evidence>
<dbReference type="SMART" id="SM01005">
    <property type="entry name" value="Ala_racemase_C"/>
    <property type="match status" value="1"/>
</dbReference>
<dbReference type="GO" id="GO:0005829">
    <property type="term" value="C:cytosol"/>
    <property type="evidence" value="ECO:0007669"/>
    <property type="project" value="TreeGrafter"/>
</dbReference>
<evidence type="ECO:0000259" key="10">
    <source>
        <dbReference type="SMART" id="SM01005"/>
    </source>
</evidence>
<dbReference type="InterPro" id="IPR020622">
    <property type="entry name" value="Ala_racemase_pyridoxalP-BS"/>
</dbReference>
<evidence type="ECO:0000256" key="2">
    <source>
        <dbReference type="ARBA" id="ARBA00001933"/>
    </source>
</evidence>
<dbReference type="EC" id="5.1.1.1" evidence="3 7"/>
<dbReference type="SUPFAM" id="SSF50621">
    <property type="entry name" value="Alanine racemase C-terminal domain-like"/>
    <property type="match status" value="1"/>
</dbReference>
<dbReference type="AlphaFoldDB" id="A0A553ZS77"/>
<accession>A0A553ZS77</accession>
<proteinExistence type="inferred from homology"/>
<dbReference type="PANTHER" id="PTHR30511:SF0">
    <property type="entry name" value="ALANINE RACEMASE, CATABOLIC-RELATED"/>
    <property type="match status" value="1"/>
</dbReference>
<feature type="binding site" evidence="7 9">
    <location>
        <position position="170"/>
    </location>
    <ligand>
        <name>substrate</name>
    </ligand>
</feature>
<feature type="binding site" evidence="7 9">
    <location>
        <position position="352"/>
    </location>
    <ligand>
        <name>substrate</name>
    </ligand>
</feature>
<dbReference type="Gene3D" id="2.40.37.10">
    <property type="entry name" value="Lyase, Ornithine Decarboxylase, Chain A, domain 1"/>
    <property type="match status" value="1"/>
</dbReference>
<feature type="active site" description="Proton acceptor; specific for L-alanine" evidence="7">
    <location>
        <position position="304"/>
    </location>
</feature>
<dbReference type="InterPro" id="IPR011079">
    <property type="entry name" value="Ala_racemase_C"/>
</dbReference>
<keyword evidence="4 7" id="KW-0663">Pyridoxal phosphate</keyword>
<dbReference type="InterPro" id="IPR001608">
    <property type="entry name" value="Ala_racemase_N"/>
</dbReference>
<keyword evidence="5 7" id="KW-0413">Isomerase</keyword>
<dbReference type="UniPathway" id="UPA00042">
    <property type="reaction ID" value="UER00497"/>
</dbReference>
<name>A0A553ZS77_9ACTN</name>
<dbReference type="PROSITE" id="PS00395">
    <property type="entry name" value="ALANINE_RACEMASE"/>
    <property type="match status" value="1"/>
</dbReference>
<dbReference type="FunFam" id="2.40.37.10:FF:000015">
    <property type="entry name" value="Alanine racemase"/>
    <property type="match status" value="1"/>
</dbReference>
<dbReference type="InterPro" id="IPR029066">
    <property type="entry name" value="PLP-binding_barrel"/>
</dbReference>
<evidence type="ECO:0000256" key="9">
    <source>
        <dbReference type="PIRSR" id="PIRSR600821-52"/>
    </source>
</evidence>
<evidence type="ECO:0000256" key="7">
    <source>
        <dbReference type="HAMAP-Rule" id="MF_01201"/>
    </source>
</evidence>
<dbReference type="CDD" id="cd00430">
    <property type="entry name" value="PLPDE_III_AR"/>
    <property type="match status" value="1"/>
</dbReference>
<feature type="domain" description="Alanine racemase C-terminal" evidence="10">
    <location>
        <begin position="283"/>
        <end position="410"/>
    </location>
</feature>
<dbReference type="NCBIfam" id="TIGR00492">
    <property type="entry name" value="alr"/>
    <property type="match status" value="1"/>
</dbReference>
<evidence type="ECO:0000256" key="6">
    <source>
        <dbReference type="ARBA" id="ARBA00072221"/>
    </source>
</evidence>
<dbReference type="InterPro" id="IPR009006">
    <property type="entry name" value="Ala_racemase/Decarboxylase_C"/>
</dbReference>
<feature type="modified residue" description="N6-(pyridoxal phosphate)lysine" evidence="7 8">
    <location>
        <position position="72"/>
    </location>
</feature>
<dbReference type="FunFam" id="3.20.20.10:FF:000002">
    <property type="entry name" value="Alanine racemase"/>
    <property type="match status" value="1"/>
</dbReference>